<dbReference type="RefSeq" id="WP_115163925.1">
    <property type="nucleotide sequence ID" value="NZ_UGUA01000002.1"/>
</dbReference>
<keyword evidence="1" id="KW-1133">Transmembrane helix</keyword>
<dbReference type="GO" id="GO:0016788">
    <property type="term" value="F:hydrolase activity, acting on ester bonds"/>
    <property type="evidence" value="ECO:0007669"/>
    <property type="project" value="UniProtKB-ARBA"/>
</dbReference>
<dbReference type="OrthoDB" id="445620at2"/>
<dbReference type="InterPro" id="IPR007407">
    <property type="entry name" value="DUF459"/>
</dbReference>
<dbReference type="EMBL" id="UGUA01000002">
    <property type="protein sequence ID" value="SUC34329.1"/>
    <property type="molecule type" value="Genomic_DNA"/>
</dbReference>
<evidence type="ECO:0000256" key="1">
    <source>
        <dbReference type="SAM" id="Phobius"/>
    </source>
</evidence>
<accession>A0A379FZZ4</accession>
<evidence type="ECO:0000313" key="3">
    <source>
        <dbReference type="Proteomes" id="UP000255129"/>
    </source>
</evidence>
<dbReference type="Proteomes" id="UP000255129">
    <property type="component" value="Unassembled WGS sequence"/>
</dbReference>
<evidence type="ECO:0000313" key="2">
    <source>
        <dbReference type="EMBL" id="SUC34329.1"/>
    </source>
</evidence>
<proteinExistence type="predicted"/>
<dbReference type="CDD" id="cd01829">
    <property type="entry name" value="SGNH_hydrolase_peri2"/>
    <property type="match status" value="1"/>
</dbReference>
<dbReference type="SUPFAM" id="SSF52266">
    <property type="entry name" value="SGNH hydrolase"/>
    <property type="match status" value="1"/>
</dbReference>
<organism evidence="2 3">
    <name type="scientific">Providencia rustigianii</name>
    <dbReference type="NCBI Taxonomy" id="158850"/>
    <lineage>
        <taxon>Bacteria</taxon>
        <taxon>Pseudomonadati</taxon>
        <taxon>Pseudomonadota</taxon>
        <taxon>Gammaproteobacteria</taxon>
        <taxon>Enterobacterales</taxon>
        <taxon>Morganellaceae</taxon>
        <taxon>Providencia</taxon>
    </lineage>
</organism>
<dbReference type="InterPro" id="IPR036514">
    <property type="entry name" value="SGNH_hydro_sf"/>
</dbReference>
<keyword evidence="1" id="KW-0812">Transmembrane</keyword>
<dbReference type="Pfam" id="PF04311">
    <property type="entry name" value="DUF459"/>
    <property type="match status" value="1"/>
</dbReference>
<name>A0A379FZZ4_9GAMM</name>
<feature type="transmembrane region" description="Helical" evidence="1">
    <location>
        <begin position="12"/>
        <end position="30"/>
    </location>
</feature>
<dbReference type="AlphaFoldDB" id="A0A379FZZ4"/>
<gene>
    <name evidence="2" type="ORF">NCTC12026_00666</name>
</gene>
<keyword evidence="1" id="KW-0472">Membrane</keyword>
<dbReference type="Gene3D" id="3.40.50.1110">
    <property type="entry name" value="SGNH hydrolase"/>
    <property type="match status" value="1"/>
</dbReference>
<sequence>MLTSEFKNNLKKTGQVLFIVLITGLLLIWLNQGSLERFWQQKYHQDTPWSKMMGNPVWDYGSALHDGVQEAGLTFAYHASGQKAADDKQAAQIADSNDALKFPDDFRVGLHFVNGYIYPAESLSVTFPELLKRPQARAKNSTRAFAGVNLASPEGPITPKHIAKITAGDQVLFAGDSMMQGIAPHVKNMLLKKYNIDSINLSKQSTGLAYPRFFNWPETIAKALNDNPNIQVLVVFLGPNDPWDMPPQTGYKYVKFKSEEWEQVYRSRINDILATARQHNVDVIWVGPPNMRKNNLSDGMKFLRSLYQSEVEKYGEMYISANDVFKYKNDDYSDYIGDGSNAIKLRSGDGIHFSGKGQQMIAERVFSLIHFEEGDKEPHETEQLASSQEQATLD</sequence>
<reference evidence="2 3" key="1">
    <citation type="submission" date="2018-06" db="EMBL/GenBank/DDBJ databases">
        <authorList>
            <consortium name="Pathogen Informatics"/>
            <person name="Doyle S."/>
        </authorList>
    </citation>
    <scope>NUCLEOTIDE SEQUENCE [LARGE SCALE GENOMIC DNA]</scope>
    <source>
        <strain evidence="2 3">NCTC12026</strain>
    </source>
</reference>
<protein>
    <submittedName>
        <fullName evidence="2">Uncharacterized protein</fullName>
    </submittedName>
</protein>